<proteinExistence type="predicted"/>
<dbReference type="Gene3D" id="3.30.1330.130">
    <property type="match status" value="1"/>
</dbReference>
<comment type="caution">
    <text evidence="2">The sequence shown here is derived from an EMBL/GenBank/DDBJ whole genome shotgun (WGS) entry which is preliminary data.</text>
</comment>
<gene>
    <name evidence="2" type="ORF">B2M26_08315</name>
</gene>
<feature type="domain" description="Formylmethanofuran dehydrogenase subunit E" evidence="1">
    <location>
        <begin position="52"/>
        <end position="174"/>
    </location>
</feature>
<evidence type="ECO:0000259" key="1">
    <source>
        <dbReference type="Pfam" id="PF02663"/>
    </source>
</evidence>
<dbReference type="SUPFAM" id="SSF143555">
    <property type="entry name" value="FwdE-like"/>
    <property type="match status" value="1"/>
</dbReference>
<dbReference type="Pfam" id="PF02663">
    <property type="entry name" value="FmdE"/>
    <property type="match status" value="1"/>
</dbReference>
<evidence type="ECO:0000313" key="2">
    <source>
        <dbReference type="EMBL" id="OPG16144.1"/>
    </source>
</evidence>
<name>A0A1V4ETP7_9BACL</name>
<dbReference type="EMBL" id="MWPS01000022">
    <property type="protein sequence ID" value="OPG16144.1"/>
    <property type="molecule type" value="Genomic_DNA"/>
</dbReference>
<sequence>MKDNHEDALWYWSKEAENAPYMPTFQVRDTESSHGRYAAQTKFIRGIDLVRFHGHACDGLFRGMYAMSQALGVLFPDGIIDRTNLRFLSRNSSCLGDVGAYLTGGRVRFGTQDVRNRPGVWYIVQNMSTGQTVEVVEGEGFFPKGIMDLESRISTLTESEKIQAVSQLKQMQDDWLRMHLFPYRPDDHYPVREIPFTWEAVPYENKGTRTDILYKNVPMGGE</sequence>
<dbReference type="RefSeq" id="WP_079290747.1">
    <property type="nucleotide sequence ID" value="NZ_MWPS01000022.1"/>
</dbReference>
<protein>
    <recommendedName>
        <fullName evidence="1">Formylmethanofuran dehydrogenase subunit E domain-containing protein</fullName>
    </recommendedName>
</protein>
<reference evidence="2 3" key="1">
    <citation type="submission" date="2017-02" db="EMBL/GenBank/DDBJ databases">
        <title>Draft genome of Acidibacillus ferrooxidans Huett2.</title>
        <authorList>
            <person name="Schopf S."/>
        </authorList>
    </citation>
    <scope>NUCLEOTIDE SEQUENCE [LARGE SCALE GENOMIC DNA]</scope>
    <source>
        <strain evidence="2 3">Huett2</strain>
    </source>
</reference>
<dbReference type="InterPro" id="IPR003814">
    <property type="entry name" value="FmdEsu_dom"/>
</dbReference>
<dbReference type="AlphaFoldDB" id="A0A1V4ETP7"/>
<organism evidence="2 3">
    <name type="scientific">Ferroacidibacillus organovorans</name>
    <dbReference type="NCBI Taxonomy" id="1765683"/>
    <lineage>
        <taxon>Bacteria</taxon>
        <taxon>Bacillati</taxon>
        <taxon>Bacillota</taxon>
        <taxon>Bacilli</taxon>
        <taxon>Bacillales</taxon>
        <taxon>Alicyclobacillaceae</taxon>
        <taxon>Ferroacidibacillus</taxon>
    </lineage>
</organism>
<dbReference type="Proteomes" id="UP000190229">
    <property type="component" value="Unassembled WGS sequence"/>
</dbReference>
<evidence type="ECO:0000313" key="3">
    <source>
        <dbReference type="Proteomes" id="UP000190229"/>
    </source>
</evidence>
<keyword evidence="3" id="KW-1185">Reference proteome</keyword>
<accession>A0A1V4ETP7</accession>